<reference evidence="2" key="1">
    <citation type="submission" date="2018-09" db="EMBL/GenBank/DDBJ databases">
        <authorList>
            <person name="Livingstone P.G."/>
            <person name="Whitworth D.E."/>
        </authorList>
    </citation>
    <scope>NUCLEOTIDE SEQUENCE [LARGE SCALE GENOMIC DNA]</scope>
    <source>
        <strain evidence="2">CA051B</strain>
    </source>
</reference>
<evidence type="ECO:0000313" key="2">
    <source>
        <dbReference type="Proteomes" id="UP000272888"/>
    </source>
</evidence>
<dbReference type="Gene3D" id="2.60.270.50">
    <property type="match status" value="1"/>
</dbReference>
<gene>
    <name evidence="1" type="ORF">D7V93_15780</name>
</gene>
<dbReference type="RefSeq" id="WP_120609453.1">
    <property type="nucleotide sequence ID" value="NZ_RAWB01000144.1"/>
</dbReference>
<name>A0A3A8PYW7_9BACT</name>
<dbReference type="EMBL" id="RAWB01000144">
    <property type="protein sequence ID" value="RKH58975.1"/>
    <property type="molecule type" value="Genomic_DNA"/>
</dbReference>
<dbReference type="Proteomes" id="UP000272888">
    <property type="component" value="Unassembled WGS sequence"/>
</dbReference>
<accession>A0A3A8PYW7</accession>
<organism evidence="1 2">
    <name type="scientific">Corallococcus llansteffanensis</name>
    <dbReference type="NCBI Taxonomy" id="2316731"/>
    <lineage>
        <taxon>Bacteria</taxon>
        <taxon>Pseudomonadati</taxon>
        <taxon>Myxococcota</taxon>
        <taxon>Myxococcia</taxon>
        <taxon>Myxococcales</taxon>
        <taxon>Cystobacterineae</taxon>
        <taxon>Myxococcaceae</taxon>
        <taxon>Corallococcus</taxon>
    </lineage>
</organism>
<sequence>MTVYRSVKVVFQNSTNQVLTVQGVATLKGQWTDKLAPKQGDEVPPQSAVTWMSESTVIGSGTSAFVRMGSVHGYIRLSWTLPWVGRFDFTPEGIPDGCRKDVNIDDRQPDAVVVSITLHDPRRGNNDRDD</sequence>
<keyword evidence="2" id="KW-1185">Reference proteome</keyword>
<protein>
    <submittedName>
        <fullName evidence="1">Uncharacterized protein</fullName>
    </submittedName>
</protein>
<proteinExistence type="predicted"/>
<comment type="caution">
    <text evidence="1">The sequence shown here is derived from an EMBL/GenBank/DDBJ whole genome shotgun (WGS) entry which is preliminary data.</text>
</comment>
<dbReference type="AlphaFoldDB" id="A0A3A8PYW7"/>
<evidence type="ECO:0000313" key="1">
    <source>
        <dbReference type="EMBL" id="RKH58975.1"/>
    </source>
</evidence>